<evidence type="ECO:0000256" key="2">
    <source>
        <dbReference type="ARBA" id="ARBA00004370"/>
    </source>
</evidence>
<dbReference type="PRINTS" id="PR00344">
    <property type="entry name" value="BCTRLSENSOR"/>
</dbReference>
<keyword evidence="4" id="KW-0597">Phosphoprotein</keyword>
<dbReference type="EMBL" id="CP003639">
    <property type="protein sequence ID" value="AFM39937.1"/>
    <property type="molecule type" value="Genomic_DNA"/>
</dbReference>
<dbReference type="STRING" id="646529.Desaci_0889"/>
<dbReference type="KEGG" id="dai:Desaci_0889"/>
<dbReference type="Pfam" id="PF02518">
    <property type="entry name" value="HATPase_c"/>
    <property type="match status" value="1"/>
</dbReference>
<organism evidence="12 13">
    <name type="scientific">Desulfosporosinus acidiphilus (strain DSM 22704 / JCM 16185 / SJ4)</name>
    <dbReference type="NCBI Taxonomy" id="646529"/>
    <lineage>
        <taxon>Bacteria</taxon>
        <taxon>Bacillati</taxon>
        <taxon>Bacillota</taxon>
        <taxon>Clostridia</taxon>
        <taxon>Eubacteriales</taxon>
        <taxon>Desulfitobacteriaceae</taxon>
        <taxon>Desulfosporosinus</taxon>
    </lineage>
</organism>
<dbReference type="Gene3D" id="3.30.450.20">
    <property type="entry name" value="PAS domain"/>
    <property type="match status" value="1"/>
</dbReference>
<dbReference type="SMART" id="SM00388">
    <property type="entry name" value="HisKA"/>
    <property type="match status" value="1"/>
</dbReference>
<dbReference type="eggNOG" id="COG5002">
    <property type="taxonomic scope" value="Bacteria"/>
</dbReference>
<gene>
    <name evidence="12" type="ordered locus">Desaci_0889</name>
</gene>
<dbReference type="InterPro" id="IPR004358">
    <property type="entry name" value="Sig_transdc_His_kin-like_C"/>
</dbReference>
<dbReference type="InterPro" id="IPR036890">
    <property type="entry name" value="HATPase_C_sf"/>
</dbReference>
<dbReference type="InterPro" id="IPR005467">
    <property type="entry name" value="His_kinase_dom"/>
</dbReference>
<dbReference type="Gene3D" id="1.10.287.130">
    <property type="match status" value="1"/>
</dbReference>
<dbReference type="GO" id="GO:0016036">
    <property type="term" value="P:cellular response to phosphate starvation"/>
    <property type="evidence" value="ECO:0007669"/>
    <property type="project" value="TreeGrafter"/>
</dbReference>
<evidence type="ECO:0000256" key="1">
    <source>
        <dbReference type="ARBA" id="ARBA00000085"/>
    </source>
</evidence>
<evidence type="ECO:0000256" key="8">
    <source>
        <dbReference type="ARBA" id="ARBA00023136"/>
    </source>
</evidence>
<dbReference type="InterPro" id="IPR003594">
    <property type="entry name" value="HATPase_dom"/>
</dbReference>
<dbReference type="Gene3D" id="3.30.565.10">
    <property type="entry name" value="Histidine kinase-like ATPase, C-terminal domain"/>
    <property type="match status" value="1"/>
</dbReference>
<dbReference type="OrthoDB" id="9813151at2"/>
<keyword evidence="9" id="KW-0812">Transmembrane</keyword>
<feature type="transmembrane region" description="Helical" evidence="9">
    <location>
        <begin position="12"/>
        <end position="30"/>
    </location>
</feature>
<evidence type="ECO:0000256" key="6">
    <source>
        <dbReference type="ARBA" id="ARBA00022777"/>
    </source>
</evidence>
<feature type="domain" description="HAMP" evidence="11">
    <location>
        <begin position="191"/>
        <end position="243"/>
    </location>
</feature>
<dbReference type="AlphaFoldDB" id="I4D2B3"/>
<dbReference type="PANTHER" id="PTHR45453:SF1">
    <property type="entry name" value="PHOSPHATE REGULON SENSOR PROTEIN PHOR"/>
    <property type="match status" value="1"/>
</dbReference>
<keyword evidence="7" id="KW-0902">Two-component regulatory system</keyword>
<dbReference type="Pfam" id="PF00672">
    <property type="entry name" value="HAMP"/>
    <property type="match status" value="1"/>
</dbReference>
<dbReference type="PROSITE" id="PS50885">
    <property type="entry name" value="HAMP"/>
    <property type="match status" value="1"/>
</dbReference>
<comment type="subcellular location">
    <subcellularLocation>
        <location evidence="2">Membrane</location>
    </subcellularLocation>
</comment>
<dbReference type="CDD" id="cd00075">
    <property type="entry name" value="HATPase"/>
    <property type="match status" value="1"/>
</dbReference>
<evidence type="ECO:0000256" key="9">
    <source>
        <dbReference type="SAM" id="Phobius"/>
    </source>
</evidence>
<evidence type="ECO:0000256" key="7">
    <source>
        <dbReference type="ARBA" id="ARBA00023012"/>
    </source>
</evidence>
<name>I4D2B3_DESAJ</name>
<dbReference type="InterPro" id="IPR036097">
    <property type="entry name" value="HisK_dim/P_sf"/>
</dbReference>
<dbReference type="FunFam" id="1.10.287.130:FF:000001">
    <property type="entry name" value="Two-component sensor histidine kinase"/>
    <property type="match status" value="1"/>
</dbReference>
<evidence type="ECO:0000259" key="11">
    <source>
        <dbReference type="PROSITE" id="PS50885"/>
    </source>
</evidence>
<accession>I4D2B3</accession>
<keyword evidence="13" id="KW-1185">Reference proteome</keyword>
<protein>
    <recommendedName>
        <fullName evidence="3">histidine kinase</fullName>
        <ecNumber evidence="3">2.7.13.3</ecNumber>
    </recommendedName>
</protein>
<dbReference type="Proteomes" id="UP000002892">
    <property type="component" value="Chromosome"/>
</dbReference>
<dbReference type="InterPro" id="IPR035965">
    <property type="entry name" value="PAS-like_dom_sf"/>
</dbReference>
<keyword evidence="9" id="KW-1133">Transmembrane helix</keyword>
<dbReference type="EC" id="2.7.13.3" evidence="3"/>
<dbReference type="SUPFAM" id="SSF158472">
    <property type="entry name" value="HAMP domain-like"/>
    <property type="match status" value="1"/>
</dbReference>
<dbReference type="RefSeq" id="WP_014825948.1">
    <property type="nucleotide sequence ID" value="NC_018068.1"/>
</dbReference>
<dbReference type="SUPFAM" id="SSF55785">
    <property type="entry name" value="PYP-like sensor domain (PAS domain)"/>
    <property type="match status" value="1"/>
</dbReference>
<keyword evidence="5" id="KW-0808">Transferase</keyword>
<dbReference type="GO" id="GO:0005886">
    <property type="term" value="C:plasma membrane"/>
    <property type="evidence" value="ECO:0007669"/>
    <property type="project" value="TreeGrafter"/>
</dbReference>
<dbReference type="Pfam" id="PF00512">
    <property type="entry name" value="HisKA"/>
    <property type="match status" value="1"/>
</dbReference>
<dbReference type="CDD" id="cd06225">
    <property type="entry name" value="HAMP"/>
    <property type="match status" value="1"/>
</dbReference>
<dbReference type="SMART" id="SM00304">
    <property type="entry name" value="HAMP"/>
    <property type="match status" value="1"/>
</dbReference>
<evidence type="ECO:0000259" key="10">
    <source>
        <dbReference type="PROSITE" id="PS50109"/>
    </source>
</evidence>
<evidence type="ECO:0000256" key="3">
    <source>
        <dbReference type="ARBA" id="ARBA00012438"/>
    </source>
</evidence>
<evidence type="ECO:0000313" key="12">
    <source>
        <dbReference type="EMBL" id="AFM39937.1"/>
    </source>
</evidence>
<dbReference type="InterPro" id="IPR050351">
    <property type="entry name" value="BphY/WalK/GraS-like"/>
</dbReference>
<dbReference type="InterPro" id="IPR003661">
    <property type="entry name" value="HisK_dim/P_dom"/>
</dbReference>
<reference evidence="12 13" key="1">
    <citation type="journal article" date="2012" name="J. Bacteriol.">
        <title>Complete genome sequences of Desulfosporosinus orientis DSM765T, Desulfosporosinus youngiae DSM17734T, Desulfosporosinus meridiei DSM13257T, and Desulfosporosinus acidiphilus DSM22704T.</title>
        <authorList>
            <person name="Pester M."/>
            <person name="Brambilla E."/>
            <person name="Alazard D."/>
            <person name="Rattei T."/>
            <person name="Weinmaier T."/>
            <person name="Han J."/>
            <person name="Lucas S."/>
            <person name="Lapidus A."/>
            <person name="Cheng J.F."/>
            <person name="Goodwin L."/>
            <person name="Pitluck S."/>
            <person name="Peters L."/>
            <person name="Ovchinnikova G."/>
            <person name="Teshima H."/>
            <person name="Detter J.C."/>
            <person name="Han C.S."/>
            <person name="Tapia R."/>
            <person name="Land M.L."/>
            <person name="Hauser L."/>
            <person name="Kyrpides N.C."/>
            <person name="Ivanova N.N."/>
            <person name="Pagani I."/>
            <person name="Huntmann M."/>
            <person name="Wei C.L."/>
            <person name="Davenport K.W."/>
            <person name="Daligault H."/>
            <person name="Chain P.S."/>
            <person name="Chen A."/>
            <person name="Mavromatis K."/>
            <person name="Markowitz V."/>
            <person name="Szeto E."/>
            <person name="Mikhailova N."/>
            <person name="Pati A."/>
            <person name="Wagner M."/>
            <person name="Woyke T."/>
            <person name="Ollivier B."/>
            <person name="Klenk H.P."/>
            <person name="Spring S."/>
            <person name="Loy A."/>
        </authorList>
    </citation>
    <scope>NUCLEOTIDE SEQUENCE [LARGE SCALE GENOMIC DNA]</scope>
    <source>
        <strain evidence="13">DSM 22704 / JCM 16185 / SJ4</strain>
    </source>
</reference>
<keyword evidence="6 12" id="KW-0418">Kinase</keyword>
<dbReference type="PANTHER" id="PTHR45453">
    <property type="entry name" value="PHOSPHATE REGULON SENSOR PROTEIN PHOR"/>
    <property type="match status" value="1"/>
</dbReference>
<evidence type="ECO:0000313" key="13">
    <source>
        <dbReference type="Proteomes" id="UP000002892"/>
    </source>
</evidence>
<keyword evidence="8 9" id="KW-0472">Membrane</keyword>
<dbReference type="PROSITE" id="PS50109">
    <property type="entry name" value="HIS_KIN"/>
    <property type="match status" value="1"/>
</dbReference>
<dbReference type="Gene3D" id="6.10.340.10">
    <property type="match status" value="1"/>
</dbReference>
<dbReference type="HOGENOM" id="CLU_000445_89_2_9"/>
<evidence type="ECO:0000256" key="4">
    <source>
        <dbReference type="ARBA" id="ARBA00022553"/>
    </source>
</evidence>
<dbReference type="GO" id="GO:0004721">
    <property type="term" value="F:phosphoprotein phosphatase activity"/>
    <property type="evidence" value="ECO:0007669"/>
    <property type="project" value="TreeGrafter"/>
</dbReference>
<proteinExistence type="predicted"/>
<evidence type="ECO:0000256" key="5">
    <source>
        <dbReference type="ARBA" id="ARBA00022679"/>
    </source>
</evidence>
<dbReference type="GO" id="GO:0000155">
    <property type="term" value="F:phosphorelay sensor kinase activity"/>
    <property type="evidence" value="ECO:0007669"/>
    <property type="project" value="InterPro"/>
</dbReference>
<dbReference type="CDD" id="cd00082">
    <property type="entry name" value="HisKA"/>
    <property type="match status" value="1"/>
</dbReference>
<dbReference type="InterPro" id="IPR003660">
    <property type="entry name" value="HAMP_dom"/>
</dbReference>
<sequence>MIFRSFAGKIWIVIVAWVFLVLLIFGGILAKSTHDFYYGYAAEENEELTDTANSLAFYVSSLQNIQSADDHFAFLGNLLKYDLLATNADGKVILGTHQIRNWLNFDMPVEDIAQLRKGQDISYEGKADYASGHILKVAAPIIKDNQFMGGIFVIEPMTYLNAVSISVTNSIGWGLTLSFLLAVPLGLLLAKRVASPVVEMDRAIKDIATGNYSRPLPANSTDELASLGHSFNTLSDEIKQKIHENERERQQLANILGSIEDGVLTISPTGQVILANRMTKRLLEPVIGGASLTLDNLPQSLRTFLLNSMLEPIPHQGEFRFKDQVYSVETSPLITDQECGGLVAVWHNITKEKQLEDLRRDFVANVSHELRTPLSYLQGYSEALLDNVITDEEKKRSYLETIHNETLRMRRLVNDLLELNRIQYGGALELPHERVYIHNVLEDIKHQIEPVSEMKNVRINFEYEANIKPINGGTDRLKQIMLNLIDNALRYSPEGGEILIAAKEKGNKVKISVTDQGPGIPAEEQVIIWDRFKQGRYVQEYANGSGLGLAIAKNLVEAYEGEVGLNSELGKGSTFSVSFPVYQED</sequence>
<dbReference type="SUPFAM" id="SSF47384">
    <property type="entry name" value="Homodimeric domain of signal transducing histidine kinase"/>
    <property type="match status" value="1"/>
</dbReference>
<dbReference type="SMART" id="SM00387">
    <property type="entry name" value="HATPase_c"/>
    <property type="match status" value="1"/>
</dbReference>
<comment type="catalytic activity">
    <reaction evidence="1">
        <text>ATP + protein L-histidine = ADP + protein N-phospho-L-histidine.</text>
        <dbReference type="EC" id="2.7.13.3"/>
    </reaction>
</comment>
<dbReference type="FunFam" id="3.30.565.10:FF:000006">
    <property type="entry name" value="Sensor histidine kinase WalK"/>
    <property type="match status" value="1"/>
</dbReference>
<dbReference type="SUPFAM" id="SSF55874">
    <property type="entry name" value="ATPase domain of HSP90 chaperone/DNA topoisomerase II/histidine kinase"/>
    <property type="match status" value="1"/>
</dbReference>
<feature type="domain" description="Histidine kinase" evidence="10">
    <location>
        <begin position="365"/>
        <end position="583"/>
    </location>
</feature>